<dbReference type="AlphaFoldDB" id="A0A395VF60"/>
<keyword evidence="1" id="KW-1133">Transmembrane helix</keyword>
<dbReference type="EMBL" id="QRYT01000030">
    <property type="protein sequence ID" value="RGV07722.1"/>
    <property type="molecule type" value="Genomic_DNA"/>
</dbReference>
<dbReference type="EMBL" id="QSSN01000008">
    <property type="protein sequence ID" value="RGL86647.1"/>
    <property type="molecule type" value="Genomic_DNA"/>
</dbReference>
<dbReference type="EMBL" id="QSTG01000050">
    <property type="protein sequence ID" value="RGM39383.1"/>
    <property type="molecule type" value="Genomic_DNA"/>
</dbReference>
<gene>
    <name evidence="10" type="ORF">DW043_03035</name>
    <name evidence="9" type="ORF">DW105_16340</name>
    <name evidence="8" type="ORF">DW150_03715</name>
    <name evidence="7" type="ORF">DW193_17700</name>
    <name evidence="6" type="ORF">DW783_18815</name>
    <name evidence="5" type="ORF">DWW27_12940</name>
    <name evidence="4" type="ORF">DWY53_05745</name>
    <name evidence="3" type="ORF">DXC16_20515</name>
    <name evidence="2" type="ORF">DXC44_08820</name>
</gene>
<organism evidence="8 18">
    <name type="scientific">Phocaeicola vulgatus</name>
    <name type="common">Bacteroides vulgatus</name>
    <dbReference type="NCBI Taxonomy" id="821"/>
    <lineage>
        <taxon>Bacteria</taxon>
        <taxon>Pseudomonadati</taxon>
        <taxon>Bacteroidota</taxon>
        <taxon>Bacteroidia</taxon>
        <taxon>Bacteroidales</taxon>
        <taxon>Bacteroidaceae</taxon>
        <taxon>Phocaeicola</taxon>
    </lineage>
</organism>
<dbReference type="Proteomes" id="UP000283713">
    <property type="component" value="Unassembled WGS sequence"/>
</dbReference>
<reference evidence="11 12" key="1">
    <citation type="submission" date="2018-08" db="EMBL/GenBank/DDBJ databases">
        <title>A genome reference for cultivated species of the human gut microbiota.</title>
        <authorList>
            <person name="Zou Y."/>
            <person name="Xue W."/>
            <person name="Luo G."/>
        </authorList>
    </citation>
    <scope>NUCLEOTIDE SEQUENCE [LARGE SCALE GENOMIC DNA]</scope>
    <source>
        <strain evidence="5 17">AF14-8</strain>
        <strain evidence="4 13">AF25-30LB</strain>
        <strain evidence="10 19">AF39-8AT</strain>
        <strain evidence="9 16">AM09-18</strain>
        <strain evidence="8 18">AM13-21</strain>
        <strain evidence="7 15">AM16-6</strain>
        <strain evidence="6 14">AM30-40</strain>
        <strain evidence="3 11">OM08-13BH</strain>
        <strain evidence="2 12">TF05-18</strain>
    </source>
</reference>
<dbReference type="Proteomes" id="UP000283958">
    <property type="component" value="Unassembled WGS sequence"/>
</dbReference>
<dbReference type="EMBL" id="QSJM01000073">
    <property type="protein sequence ID" value="RHD73613.1"/>
    <property type="molecule type" value="Genomic_DNA"/>
</dbReference>
<keyword evidence="1" id="KW-0472">Membrane</keyword>
<evidence type="ECO:0000313" key="5">
    <source>
        <dbReference type="EMBL" id="RGV07722.1"/>
    </source>
</evidence>
<protein>
    <submittedName>
        <fullName evidence="8">Uncharacterized protein</fullName>
    </submittedName>
</protein>
<evidence type="ECO:0000313" key="3">
    <source>
        <dbReference type="EMBL" id="RGM39383.1"/>
    </source>
</evidence>
<dbReference type="Proteomes" id="UP000285379">
    <property type="component" value="Unassembled WGS sequence"/>
</dbReference>
<dbReference type="Proteomes" id="UP000283429">
    <property type="component" value="Unassembled WGS sequence"/>
</dbReference>
<evidence type="ECO:0000313" key="18">
    <source>
        <dbReference type="Proteomes" id="UP000285777"/>
    </source>
</evidence>
<dbReference type="EMBL" id="QRKA01000031">
    <property type="protein sequence ID" value="RHH74898.1"/>
    <property type="molecule type" value="Genomic_DNA"/>
</dbReference>
<evidence type="ECO:0000313" key="2">
    <source>
        <dbReference type="EMBL" id="RGL86647.1"/>
    </source>
</evidence>
<evidence type="ECO:0000313" key="17">
    <source>
        <dbReference type="Proteomes" id="UP000285379"/>
    </source>
</evidence>
<evidence type="ECO:0000313" key="9">
    <source>
        <dbReference type="EMBL" id="RHJ73658.1"/>
    </source>
</evidence>
<evidence type="ECO:0000313" key="10">
    <source>
        <dbReference type="EMBL" id="RHK90144.1"/>
    </source>
</evidence>
<name>A0A395VF60_PHOVU</name>
<evidence type="ECO:0000313" key="6">
    <source>
        <dbReference type="EMBL" id="RHD73613.1"/>
    </source>
</evidence>
<evidence type="ECO:0000313" key="4">
    <source>
        <dbReference type="EMBL" id="RGR41870.1"/>
    </source>
</evidence>
<dbReference type="EMBL" id="QRUD01000012">
    <property type="protein sequence ID" value="RGR41870.1"/>
    <property type="molecule type" value="Genomic_DNA"/>
</dbReference>
<feature type="transmembrane region" description="Helical" evidence="1">
    <location>
        <begin position="6"/>
        <end position="25"/>
    </location>
</feature>
<evidence type="ECO:0000313" key="13">
    <source>
        <dbReference type="Proteomes" id="UP000266497"/>
    </source>
</evidence>
<evidence type="ECO:0000313" key="12">
    <source>
        <dbReference type="Proteomes" id="UP000261278"/>
    </source>
</evidence>
<evidence type="ECO:0000313" key="14">
    <source>
        <dbReference type="Proteomes" id="UP000283429"/>
    </source>
</evidence>
<dbReference type="Proteomes" id="UP000261278">
    <property type="component" value="Unassembled WGS sequence"/>
</dbReference>
<dbReference type="EMBL" id="QRLF01000004">
    <property type="protein sequence ID" value="RHI95787.1"/>
    <property type="molecule type" value="Genomic_DNA"/>
</dbReference>
<dbReference type="EMBL" id="QROB01000003">
    <property type="protein sequence ID" value="RHK90144.1"/>
    <property type="molecule type" value="Genomic_DNA"/>
</dbReference>
<dbReference type="Proteomes" id="UP000261003">
    <property type="component" value="Unassembled WGS sequence"/>
</dbReference>
<proteinExistence type="predicted"/>
<evidence type="ECO:0000313" key="19">
    <source>
        <dbReference type="Proteomes" id="UP000286392"/>
    </source>
</evidence>
<dbReference type="EMBL" id="QRMN01000047">
    <property type="protein sequence ID" value="RHJ73658.1"/>
    <property type="molecule type" value="Genomic_DNA"/>
</dbReference>
<evidence type="ECO:0000313" key="7">
    <source>
        <dbReference type="EMBL" id="RHH74898.1"/>
    </source>
</evidence>
<evidence type="ECO:0000313" key="16">
    <source>
        <dbReference type="Proteomes" id="UP000283958"/>
    </source>
</evidence>
<evidence type="ECO:0000256" key="1">
    <source>
        <dbReference type="SAM" id="Phobius"/>
    </source>
</evidence>
<dbReference type="Proteomes" id="UP000266497">
    <property type="component" value="Unassembled WGS sequence"/>
</dbReference>
<evidence type="ECO:0000313" key="8">
    <source>
        <dbReference type="EMBL" id="RHI95787.1"/>
    </source>
</evidence>
<evidence type="ECO:0000313" key="15">
    <source>
        <dbReference type="Proteomes" id="UP000283713"/>
    </source>
</evidence>
<evidence type="ECO:0000313" key="11">
    <source>
        <dbReference type="Proteomes" id="UP000261003"/>
    </source>
</evidence>
<sequence>MESYTYTIFIPLVCFSVKIVYSFYISNKKLLKFLSISVFLWNVGCIRSKKWVSMDEDGAI</sequence>
<comment type="caution">
    <text evidence="8">The sequence shown here is derived from an EMBL/GenBank/DDBJ whole genome shotgun (WGS) entry which is preliminary data.</text>
</comment>
<keyword evidence="1" id="KW-0812">Transmembrane</keyword>
<dbReference type="Proteomes" id="UP000285777">
    <property type="component" value="Unassembled WGS sequence"/>
</dbReference>
<dbReference type="Proteomes" id="UP000286392">
    <property type="component" value="Unassembled WGS sequence"/>
</dbReference>
<accession>A0A395VF60</accession>